<dbReference type="GO" id="GO:0046872">
    <property type="term" value="F:metal ion binding"/>
    <property type="evidence" value="ECO:0007669"/>
    <property type="project" value="UniProtKB-KW"/>
</dbReference>
<evidence type="ECO:0000256" key="3">
    <source>
        <dbReference type="ARBA" id="ARBA00001946"/>
    </source>
</evidence>
<comment type="similarity">
    <text evidence="4">Belongs to the RNase HII family. Eukaryotic subfamily.</text>
</comment>
<protein>
    <recommendedName>
        <fullName evidence="9">Ribonuclease</fullName>
        <ecNumber evidence="9">3.1.26.4</ecNumber>
    </recommendedName>
</protein>
<evidence type="ECO:0000256" key="6">
    <source>
        <dbReference type="ARBA" id="ARBA00022723"/>
    </source>
</evidence>
<dbReference type="PANTHER" id="PTHR10954">
    <property type="entry name" value="RIBONUCLEASE H2 SUBUNIT A"/>
    <property type="match status" value="1"/>
</dbReference>
<dbReference type="InterPro" id="IPR012337">
    <property type="entry name" value="RNaseH-like_sf"/>
</dbReference>
<dbReference type="GO" id="GO:0003723">
    <property type="term" value="F:RNA binding"/>
    <property type="evidence" value="ECO:0007669"/>
    <property type="project" value="InterPro"/>
</dbReference>
<evidence type="ECO:0000256" key="9">
    <source>
        <dbReference type="RuleBase" id="RU003515"/>
    </source>
</evidence>
<comment type="cofactor">
    <cofactor evidence="3">
        <name>Mg(2+)</name>
        <dbReference type="ChEBI" id="CHEBI:18420"/>
    </cofactor>
</comment>
<keyword evidence="5 9" id="KW-0540">Nuclease</keyword>
<comment type="function">
    <text evidence="9">Endonuclease that specifically degrades the RNA of RNA-DNA hybrids.</text>
</comment>
<comment type="cofactor">
    <cofactor evidence="2">
        <name>Mn(2+)</name>
        <dbReference type="ChEBI" id="CHEBI:29035"/>
    </cofactor>
</comment>
<dbReference type="RefSeq" id="XP_013237612.1">
    <property type="nucleotide sequence ID" value="XM_013382158.1"/>
</dbReference>
<evidence type="ECO:0000313" key="12">
    <source>
        <dbReference type="Proteomes" id="UP000029725"/>
    </source>
</evidence>
<proteinExistence type="inferred from homology"/>
<organism evidence="11 12">
    <name type="scientific">Mitosporidium daphniae</name>
    <dbReference type="NCBI Taxonomy" id="1485682"/>
    <lineage>
        <taxon>Eukaryota</taxon>
        <taxon>Fungi</taxon>
        <taxon>Fungi incertae sedis</taxon>
        <taxon>Microsporidia</taxon>
        <taxon>Mitosporidium</taxon>
    </lineage>
</organism>
<keyword evidence="12" id="KW-1185">Reference proteome</keyword>
<dbReference type="Gene3D" id="1.10.10.460">
    <property type="entry name" value="Ribonuclease hii. Domain 2"/>
    <property type="match status" value="1"/>
</dbReference>
<name>A0A098VQ93_9MICR</name>
<dbReference type="VEuPathDB" id="MicrosporidiaDB:DI09_42p30"/>
<dbReference type="Pfam" id="PF01351">
    <property type="entry name" value="RNase_HII"/>
    <property type="match status" value="1"/>
</dbReference>
<dbReference type="EMBL" id="JMKJ01000366">
    <property type="protein sequence ID" value="KGG51160.1"/>
    <property type="molecule type" value="Genomic_DNA"/>
</dbReference>
<gene>
    <name evidence="11" type="ORF">DI09_42p30</name>
</gene>
<dbReference type="Proteomes" id="UP000029725">
    <property type="component" value="Unassembled WGS sequence"/>
</dbReference>
<dbReference type="InterPro" id="IPR036397">
    <property type="entry name" value="RNaseH_sf"/>
</dbReference>
<evidence type="ECO:0000256" key="4">
    <source>
        <dbReference type="ARBA" id="ARBA00007058"/>
    </source>
</evidence>
<comment type="catalytic activity">
    <reaction evidence="1 9">
        <text>Endonucleolytic cleavage to 5'-phosphomonoester.</text>
        <dbReference type="EC" id="3.1.26.4"/>
    </reaction>
</comment>
<keyword evidence="6" id="KW-0479">Metal-binding</keyword>
<reference evidence="11 12" key="1">
    <citation type="submission" date="2014-04" db="EMBL/GenBank/DDBJ databases">
        <title>A new species of microsporidia sheds light on the evolution of extreme parasitism.</title>
        <authorList>
            <person name="Haag K.L."/>
            <person name="James T.Y."/>
            <person name="Larsson R."/>
            <person name="Schaer T.M."/>
            <person name="Refardt D."/>
            <person name="Pombert J.-F."/>
            <person name="Ebert D."/>
        </authorList>
    </citation>
    <scope>NUCLEOTIDE SEQUENCE [LARGE SCALE GENOMIC DNA]</scope>
    <source>
        <strain evidence="11 12">UGP3</strain>
        <tissue evidence="11">Spores</tissue>
    </source>
</reference>
<dbReference type="GO" id="GO:0043137">
    <property type="term" value="P:DNA replication, removal of RNA primer"/>
    <property type="evidence" value="ECO:0007669"/>
    <property type="project" value="TreeGrafter"/>
</dbReference>
<evidence type="ECO:0000256" key="2">
    <source>
        <dbReference type="ARBA" id="ARBA00001936"/>
    </source>
</evidence>
<dbReference type="InterPro" id="IPR001352">
    <property type="entry name" value="RNase_HII/HIII"/>
</dbReference>
<dbReference type="EC" id="3.1.26.4" evidence="9"/>
<dbReference type="InterPro" id="IPR024567">
    <property type="entry name" value="RNase_HII/HIII_dom"/>
</dbReference>
<dbReference type="FunFam" id="1.10.10.460:FF:000001">
    <property type="entry name" value="Ribonuclease"/>
    <property type="match status" value="1"/>
</dbReference>
<dbReference type="AlphaFoldDB" id="A0A098VQ93"/>
<dbReference type="GeneID" id="25259949"/>
<accession>A0A098VQ93</accession>
<dbReference type="InterPro" id="IPR023160">
    <property type="entry name" value="RNase_HII_hlx-loop-hlx_cap_dom"/>
</dbReference>
<dbReference type="Gene3D" id="3.30.420.10">
    <property type="entry name" value="Ribonuclease H-like superfamily/Ribonuclease H"/>
    <property type="match status" value="1"/>
</dbReference>
<evidence type="ECO:0000256" key="7">
    <source>
        <dbReference type="ARBA" id="ARBA00022759"/>
    </source>
</evidence>
<dbReference type="GO" id="GO:0004523">
    <property type="term" value="F:RNA-DNA hybrid ribonuclease activity"/>
    <property type="evidence" value="ECO:0007669"/>
    <property type="project" value="UniProtKB-EC"/>
</dbReference>
<dbReference type="PANTHER" id="PTHR10954:SF7">
    <property type="entry name" value="RIBONUCLEASE H2 SUBUNIT A"/>
    <property type="match status" value="1"/>
</dbReference>
<feature type="domain" description="RNase H type-2" evidence="10">
    <location>
        <begin position="25"/>
        <end position="122"/>
    </location>
</feature>
<evidence type="ECO:0000259" key="10">
    <source>
        <dbReference type="Pfam" id="PF01351"/>
    </source>
</evidence>
<evidence type="ECO:0000313" key="11">
    <source>
        <dbReference type="EMBL" id="KGG51160.1"/>
    </source>
</evidence>
<sequence>MAALLPPVEAFPKQVKSGMAPFCGGIDEAGRGPVLGMFTSSNLKGPLVYSIAFCPLHEEANIKQLGVQGIHHVAVLMLDSKTLSADQRNNFIKSLTSARASAEFGWLIKPISAVEISQAMLKKDVCLENWDFASNAKTDRFQNKKFGSGYPGVTIGWLNNNIQPFFGFADLIRFSWSTCEKILQEHAIEIEWPVPTISELGSSVECRTVEVKKAKMHKQADAIPSCGQRKLSSFFKGPKSGESTGPFQGCLAKATPLAALNAHNRMADNGTDLLNTRVTLNLGLKPSNTLINRR</sequence>
<comment type="caution">
    <text evidence="11">The sequence shown here is derived from an EMBL/GenBank/DDBJ whole genome shotgun (WGS) entry which is preliminary data.</text>
</comment>
<dbReference type="OrthoDB" id="7462577at2759"/>
<evidence type="ECO:0000256" key="1">
    <source>
        <dbReference type="ARBA" id="ARBA00000077"/>
    </source>
</evidence>
<keyword evidence="8 9" id="KW-0378">Hydrolase</keyword>
<evidence type="ECO:0000256" key="5">
    <source>
        <dbReference type="ARBA" id="ARBA00022722"/>
    </source>
</evidence>
<dbReference type="GO" id="GO:0032299">
    <property type="term" value="C:ribonuclease H2 complex"/>
    <property type="evidence" value="ECO:0007669"/>
    <property type="project" value="TreeGrafter"/>
</dbReference>
<dbReference type="SUPFAM" id="SSF53098">
    <property type="entry name" value="Ribonuclease H-like"/>
    <property type="match status" value="1"/>
</dbReference>
<dbReference type="GO" id="GO:0006298">
    <property type="term" value="P:mismatch repair"/>
    <property type="evidence" value="ECO:0007669"/>
    <property type="project" value="TreeGrafter"/>
</dbReference>
<evidence type="ECO:0000256" key="8">
    <source>
        <dbReference type="ARBA" id="ARBA00022801"/>
    </source>
</evidence>
<keyword evidence="7 9" id="KW-0255">Endonuclease</keyword>
<dbReference type="HOGENOM" id="CLU_946930_0_0_1"/>